<keyword evidence="1" id="KW-1185">Reference proteome</keyword>
<dbReference type="WBParaSite" id="jg22289">
    <property type="protein sequence ID" value="jg22289"/>
    <property type="gene ID" value="jg22289"/>
</dbReference>
<sequence length="414" mass="46970">MDYLFLVYLPIQTSNGGLIRQIAFLAHNMPDPTADIWIGESLRKELSLPSGKTTINDSMQTITFGDHVLPMIAAIKSSARQCLSKESESRLLIHLLSFTAFPSQILVWIPEHLKHQIKKLALAFIRRGCKQLLKALQDVLENLEGPGRERAQQMPDLSVLLQELAELRQEVSCLRKSSQLPVLAMIDFEPKPLEVHPVDIQDEVEKKLNELKVNYKDQIASYGNTIYYELNTKRLVNFSVLGNCSIDDLCEAYDSFSSTSTTSHVEKNTYQASVSQYQLAMTMETIKQLKSVYGIIPCNLLWQELDSRITSAEEKYLTEKLNFKVHRAEELNTFAGFDGDLSAKNGITLLVAVHEEIIKSLTLFAPLTNRNPHKDIVNFASVSKITFKLALRRFQQTRKEAEKLFEYMASASRP</sequence>
<reference evidence="2" key="1">
    <citation type="submission" date="2022-11" db="UniProtKB">
        <authorList>
            <consortium name="WormBaseParasite"/>
        </authorList>
    </citation>
    <scope>IDENTIFICATION</scope>
</reference>
<organism evidence="1 2">
    <name type="scientific">Ditylenchus dipsaci</name>
    <dbReference type="NCBI Taxonomy" id="166011"/>
    <lineage>
        <taxon>Eukaryota</taxon>
        <taxon>Metazoa</taxon>
        <taxon>Ecdysozoa</taxon>
        <taxon>Nematoda</taxon>
        <taxon>Chromadorea</taxon>
        <taxon>Rhabditida</taxon>
        <taxon>Tylenchina</taxon>
        <taxon>Tylenchomorpha</taxon>
        <taxon>Sphaerularioidea</taxon>
        <taxon>Anguinidae</taxon>
        <taxon>Anguininae</taxon>
        <taxon>Ditylenchus</taxon>
    </lineage>
</organism>
<dbReference type="Proteomes" id="UP000887574">
    <property type="component" value="Unplaced"/>
</dbReference>
<protein>
    <submittedName>
        <fullName evidence="2">Uncharacterized protein</fullName>
    </submittedName>
</protein>
<proteinExistence type="predicted"/>
<evidence type="ECO:0000313" key="2">
    <source>
        <dbReference type="WBParaSite" id="jg22289"/>
    </source>
</evidence>
<dbReference type="AlphaFoldDB" id="A0A915DR94"/>
<name>A0A915DR94_9BILA</name>
<evidence type="ECO:0000313" key="1">
    <source>
        <dbReference type="Proteomes" id="UP000887574"/>
    </source>
</evidence>
<accession>A0A915DR94</accession>